<dbReference type="PANTHER" id="PTHR43685">
    <property type="entry name" value="GLYCOSYLTRANSFERASE"/>
    <property type="match status" value="1"/>
</dbReference>
<dbReference type="Gene3D" id="3.40.50.150">
    <property type="entry name" value="Vaccinia Virus protein VP39"/>
    <property type="match status" value="2"/>
</dbReference>
<protein>
    <submittedName>
        <fullName evidence="6">Glycosyl transferase, group 1</fullName>
    </submittedName>
</protein>
<dbReference type="CDD" id="cd03801">
    <property type="entry name" value="GT4_PimA-like"/>
    <property type="match status" value="1"/>
</dbReference>
<dbReference type="Gene3D" id="3.90.550.10">
    <property type="entry name" value="Spore Coat Polysaccharide Biosynthesis Protein SpsA, Chain A"/>
    <property type="match status" value="3"/>
</dbReference>
<accession>A0A081BRQ9</accession>
<dbReference type="Pfam" id="PF00535">
    <property type="entry name" value="Glycos_transf_2"/>
    <property type="match status" value="3"/>
</dbReference>
<dbReference type="InterPro" id="IPR050834">
    <property type="entry name" value="Glycosyltransf_2"/>
</dbReference>
<organism evidence="6">
    <name type="scientific">Candidatus Moduliflexus flocculans</name>
    <dbReference type="NCBI Taxonomy" id="1499966"/>
    <lineage>
        <taxon>Bacteria</taxon>
        <taxon>Candidatus Moduliflexota</taxon>
        <taxon>Candidatus Moduliflexia</taxon>
        <taxon>Candidatus Moduliflexales</taxon>
        <taxon>Candidatus Moduliflexaceae</taxon>
    </lineage>
</organism>
<evidence type="ECO:0000259" key="5">
    <source>
        <dbReference type="Pfam" id="PF13439"/>
    </source>
</evidence>
<feature type="domain" description="Glycosyltransferase 2-like" evidence="3">
    <location>
        <begin position="443"/>
        <end position="568"/>
    </location>
</feature>
<reference evidence="6" key="1">
    <citation type="journal article" date="2015" name="PeerJ">
        <title>First genomic representation of candidate bacterial phylum KSB3 points to enhanced environmental sensing as a trigger of wastewater bulking.</title>
        <authorList>
            <person name="Sekiguchi Y."/>
            <person name="Ohashi A."/>
            <person name="Parks D.H."/>
            <person name="Yamauchi T."/>
            <person name="Tyson G.W."/>
            <person name="Hugenholtz P."/>
        </authorList>
    </citation>
    <scope>NUCLEOTIDE SEQUENCE [LARGE SCALE GENOMIC DNA]</scope>
</reference>
<dbReference type="InterPro" id="IPR029063">
    <property type="entry name" value="SAM-dependent_MTases_sf"/>
</dbReference>
<dbReference type="STRING" id="1499966.U14_05367"/>
<evidence type="ECO:0000259" key="2">
    <source>
        <dbReference type="Pfam" id="PF00534"/>
    </source>
</evidence>
<feature type="domain" description="Methyltransferase type 11" evidence="4">
    <location>
        <begin position="279"/>
        <end position="376"/>
    </location>
</feature>
<dbReference type="CDD" id="cd02440">
    <property type="entry name" value="AdoMet_MTases"/>
    <property type="match status" value="2"/>
</dbReference>
<dbReference type="CDD" id="cd00761">
    <property type="entry name" value="Glyco_tranf_GTA_type"/>
    <property type="match status" value="1"/>
</dbReference>
<dbReference type="InterPro" id="IPR013216">
    <property type="entry name" value="Methyltransf_11"/>
</dbReference>
<dbReference type="InterPro" id="IPR029044">
    <property type="entry name" value="Nucleotide-diphossugar_trans"/>
</dbReference>
<dbReference type="HOGENOM" id="CLU_236750_0_0_0"/>
<proteinExistence type="predicted"/>
<dbReference type="InterPro" id="IPR001296">
    <property type="entry name" value="Glyco_trans_1"/>
</dbReference>
<dbReference type="SUPFAM" id="SSF53335">
    <property type="entry name" value="S-adenosyl-L-methionine-dependent methyltransferases"/>
    <property type="match status" value="2"/>
</dbReference>
<feature type="domain" description="Glycosyl transferase family 1" evidence="2">
    <location>
        <begin position="1662"/>
        <end position="1822"/>
    </location>
</feature>
<evidence type="ECO:0000313" key="6">
    <source>
        <dbReference type="EMBL" id="GAK54090.1"/>
    </source>
</evidence>
<evidence type="ECO:0000256" key="1">
    <source>
        <dbReference type="SAM" id="Coils"/>
    </source>
</evidence>
<evidence type="ECO:0000313" key="7">
    <source>
        <dbReference type="Proteomes" id="UP000030700"/>
    </source>
</evidence>
<dbReference type="InterPro" id="IPR001173">
    <property type="entry name" value="Glyco_trans_2-like"/>
</dbReference>
<dbReference type="PANTHER" id="PTHR43685:SF2">
    <property type="entry name" value="GLYCOSYLTRANSFERASE 2-LIKE DOMAIN-CONTAINING PROTEIN"/>
    <property type="match status" value="1"/>
</dbReference>
<dbReference type="InterPro" id="IPR028098">
    <property type="entry name" value="Glyco_trans_4-like_N"/>
</dbReference>
<feature type="domain" description="Glycosyltransferase 2-like" evidence="3">
    <location>
        <begin position="1189"/>
        <end position="1309"/>
    </location>
</feature>
<dbReference type="Gene3D" id="3.40.50.2000">
    <property type="entry name" value="Glycogen Phosphorylase B"/>
    <property type="match status" value="2"/>
</dbReference>
<keyword evidence="1" id="KW-0175">Coiled coil</keyword>
<dbReference type="EMBL" id="DF820460">
    <property type="protein sequence ID" value="GAK54090.1"/>
    <property type="molecule type" value="Genomic_DNA"/>
</dbReference>
<keyword evidence="7" id="KW-1185">Reference proteome</keyword>
<feature type="coiled-coil region" evidence="1">
    <location>
        <begin position="681"/>
        <end position="715"/>
    </location>
</feature>
<dbReference type="Pfam" id="PF00534">
    <property type="entry name" value="Glycos_transf_1"/>
    <property type="match status" value="1"/>
</dbReference>
<dbReference type="CDD" id="cd04184">
    <property type="entry name" value="GT2_RfbC_Mx_like"/>
    <property type="match status" value="1"/>
</dbReference>
<dbReference type="Pfam" id="PF13439">
    <property type="entry name" value="Glyco_transf_4"/>
    <property type="match status" value="1"/>
</dbReference>
<evidence type="ECO:0000259" key="4">
    <source>
        <dbReference type="Pfam" id="PF08241"/>
    </source>
</evidence>
<evidence type="ECO:0000259" key="3">
    <source>
        <dbReference type="Pfam" id="PF00535"/>
    </source>
</evidence>
<name>A0A081BRQ9_9BACT</name>
<keyword evidence="6" id="KW-0808">Transferase</keyword>
<dbReference type="SUPFAM" id="SSF53448">
    <property type="entry name" value="Nucleotide-diphospho-sugar transferases"/>
    <property type="match status" value="3"/>
</dbReference>
<feature type="domain" description="Glycosyltransferase subfamily 4-like N-terminal" evidence="5">
    <location>
        <begin position="1506"/>
        <end position="1648"/>
    </location>
</feature>
<dbReference type="Pfam" id="PF08241">
    <property type="entry name" value="Methyltransf_11"/>
    <property type="match status" value="2"/>
</dbReference>
<gene>
    <name evidence="6" type="ORF">U14_05367</name>
</gene>
<sequence length="1856" mass="215648">MMTKFEEYTQKSTLITMNKREDIVKDISTASSDQDLMEFYSNTYEHVDVAKFLRTERKERLLGLLNLIEQGESYIDIGCANGAHMEELYKRGIYGIGLDVSIPNILRGLDQHPYLKFVHGFAEDIPFGDHYFDVAILGDILEHFRDQKCALSEILRVVKKGFVICFPNDTKYTVEHINPVTIASFAKLCQQFALHVVYFDKDGNRLSDPDESFYWVFARAEKTEATEKICLEIQAERNRDKARVLESDQWKLGECHDRHQTEQDRFTITSLALMGKEILEVACGNGDLSVFLAQKGFHVTGIDISEVGISHAISYAKQEKVANMTNFLVMDGTKLNFDDNTFDSVIFPEVFEHVVNSRRYISEAIRVLKPGGRIFISVPDTLEISWPGHIRLFTKETLSVELDQYTDNIIWYEMNFKKWLLCAFTPNAKKGNDVVENLPLVNILMPTYNRADVIHQAIASIIHQTYKNWKLLVLNDGGENINEIVTSFHESRLSYHEFEHQGKAATINHGIQLVETGYIAYMDDDDQIFPNHIESLVRAAILYQKDFVFSDTYLTSVEKKSNRVLHKTVENTTDVDVASLKFSNKINHKQILHTKRLADRVGLYDERLHILIDYDYIKRLALLTNPFHIKLITGNHFLYYDNEGITTITGLWQRDQKAVGESLSVIFSKYPQDMYDLYVGFQQQTQQIQQQTQQIQQQTQQIQQQTQQIQTMEHTLSWRITKPLRIVKNLTAFKEQWSYQDASWKGKFLRFCAKTLWSQHVIRQSGLFDQEYYLKQNPDVAQAGVNPLRHFLRHGGFEGRNPHPDFDSTYYFYRNPDIKTSKINPLLHYLIYGIYEGRTPNRNFNTAFYLESNPDVKQSGIPPFLHYVRYGKQEGRQPFCLKQAKQLYERVHFVEFQNEYEKWVYRNRLTSKMERLLREELQKFSYTPTFSFVIPVYNTPEALLIKALESIKIQMYEYWEACIVNDGSSTSHVDQILRRYAERDRRFRYKSLDNNQGIVGASNEALKMVTGEYVIFMDHDDTIEKDILLQITKYLQDHRDVDILYTDNDKIDVADNYLMPQFKPDWSPELMYSYCYVIHAKVFSKRIIDKTGIFREGFDGSQDYDYFLRAIEFANTVTHIPLVLYHWREVPGQSSSAYKSIENGRRAVLDSLKRQGIDWVEVVQADFAKKSQNGIYKLVPNISFHEKISIIINVKNNYKLVKACIDSIESKTTHPYYEIIITDDESDDPKTIAYLQRLSKKYTVLWLRREQGQGFNFSRLNNIAVQSATGEYIVFLNGDTEVISANWLEEMLLYCRMPKVAIVGAKLIFPNETIQHAGVIKGFFNGLAYPAFKNLPINERGYMDFAVVSRNYSCVTAACLMIKKAIFLEVNGFDEMNFPIAYNDVDLCLQVLQKNYRVVYNPYVELFHREGAFRGGNLSGSKNILDEISFREKWRFYQDIYYNLNQSLDYENVFKEQTKCNNRLVLFDLSTQKLKVLSVSHNLNFEGAPLSKFKLDHYLSKQTSIHLDVISLQKGPLFSRYEQENISTTILNWGWNGELQQYHAFIQQLRRYIEDGGYHVVFANTLETFWAIDAAYQAKVPSIWNIRESVDYSSYFDQHPIADEVKGIAKRAFLQANRNVFVCHATAKMFQQYDHYGVSDVIYNGIDLYDIEMIQQVNKLQMKQTLHIPDDKTIISIIGTTCPRKGQLDFAKAAIQILRKRKDVCFLIVGARQSEYLNQIQEEARDESAIYIIPETPDALKFFHISDIFVCASYNESFPRIILEAMAFGLPIVTTPVFGIAEQIVDDTSGLFFQPGDIMTMQHQIERLLDDSLLRETLGKNALLTVHSKFSEHEMCEKYARLIKTIAFEDVNYVEK</sequence>
<feature type="domain" description="Glycosyltransferase 2-like" evidence="3">
    <location>
        <begin position="931"/>
        <end position="1058"/>
    </location>
</feature>
<dbReference type="GO" id="GO:0008757">
    <property type="term" value="F:S-adenosylmethionine-dependent methyltransferase activity"/>
    <property type="evidence" value="ECO:0007669"/>
    <property type="project" value="InterPro"/>
</dbReference>
<dbReference type="SUPFAM" id="SSF53756">
    <property type="entry name" value="UDP-Glycosyltransferase/glycogen phosphorylase"/>
    <property type="match status" value="1"/>
</dbReference>
<dbReference type="GO" id="GO:0016757">
    <property type="term" value="F:glycosyltransferase activity"/>
    <property type="evidence" value="ECO:0007669"/>
    <property type="project" value="InterPro"/>
</dbReference>
<dbReference type="Proteomes" id="UP000030700">
    <property type="component" value="Unassembled WGS sequence"/>
</dbReference>
<feature type="domain" description="Methyltransferase type 11" evidence="4">
    <location>
        <begin position="75"/>
        <end position="161"/>
    </location>
</feature>